<sequence>MGAPVILCGKTEQIGKGVIAGLKPQYDVIHFIMAAEAGAAEIPAILKGESPPCDSALGRKDYSKPPVAVICGAGYDDAAIDVMMKASAGIKPILGFGPTWTSLRLRWGLNMARLWSHLDEEGKMDEEKVQWY</sequence>
<organism evidence="1 2">
    <name type="scientific">Anthostomella pinea</name>
    <dbReference type="NCBI Taxonomy" id="933095"/>
    <lineage>
        <taxon>Eukaryota</taxon>
        <taxon>Fungi</taxon>
        <taxon>Dikarya</taxon>
        <taxon>Ascomycota</taxon>
        <taxon>Pezizomycotina</taxon>
        <taxon>Sordariomycetes</taxon>
        <taxon>Xylariomycetidae</taxon>
        <taxon>Xylariales</taxon>
        <taxon>Xylariaceae</taxon>
        <taxon>Anthostomella</taxon>
    </lineage>
</organism>
<evidence type="ECO:0000313" key="2">
    <source>
        <dbReference type="Proteomes" id="UP001295740"/>
    </source>
</evidence>
<evidence type="ECO:0000313" key="1">
    <source>
        <dbReference type="EMBL" id="CAJ2505518.1"/>
    </source>
</evidence>
<dbReference type="AlphaFoldDB" id="A0AAI8YFM5"/>
<proteinExistence type="predicted"/>
<dbReference type="EMBL" id="CAUWAG010000007">
    <property type="protein sequence ID" value="CAJ2505518.1"/>
    <property type="molecule type" value="Genomic_DNA"/>
</dbReference>
<dbReference type="Proteomes" id="UP001295740">
    <property type="component" value="Unassembled WGS sequence"/>
</dbReference>
<comment type="caution">
    <text evidence="1">The sequence shown here is derived from an EMBL/GenBank/DDBJ whole genome shotgun (WGS) entry which is preliminary data.</text>
</comment>
<gene>
    <name evidence="1" type="ORF">KHLLAP_LOCUS5986</name>
</gene>
<accession>A0AAI8YFM5</accession>
<protein>
    <submittedName>
        <fullName evidence="1">Uu.00g129120.m01.CDS01</fullName>
    </submittedName>
</protein>
<name>A0AAI8YFM5_9PEZI</name>
<keyword evidence="2" id="KW-1185">Reference proteome</keyword>
<reference evidence="1" key="1">
    <citation type="submission" date="2023-10" db="EMBL/GenBank/DDBJ databases">
        <authorList>
            <person name="Hackl T."/>
        </authorList>
    </citation>
    <scope>NUCLEOTIDE SEQUENCE</scope>
</reference>